<feature type="region of interest" description="Disordered" evidence="1">
    <location>
        <begin position="660"/>
        <end position="684"/>
    </location>
</feature>
<evidence type="ECO:0000313" key="4">
    <source>
        <dbReference type="EMBL" id="CAL4783578.1"/>
    </source>
</evidence>
<keyword evidence="5" id="KW-1185">Reference proteome</keyword>
<evidence type="ECO:0000313" key="5">
    <source>
        <dbReference type="Proteomes" id="UP001152797"/>
    </source>
</evidence>
<reference evidence="2" key="1">
    <citation type="submission" date="2022-10" db="EMBL/GenBank/DDBJ databases">
        <authorList>
            <person name="Chen Y."/>
            <person name="Dougan E. K."/>
            <person name="Chan C."/>
            <person name="Rhodes N."/>
            <person name="Thang M."/>
        </authorList>
    </citation>
    <scope>NUCLEOTIDE SEQUENCE</scope>
</reference>
<feature type="region of interest" description="Disordered" evidence="1">
    <location>
        <begin position="117"/>
        <end position="473"/>
    </location>
</feature>
<feature type="compositionally biased region" description="Polar residues" evidence="1">
    <location>
        <begin position="787"/>
        <end position="796"/>
    </location>
</feature>
<dbReference type="EMBL" id="CAMXCT030002184">
    <property type="protein sequence ID" value="CAL4783578.1"/>
    <property type="molecule type" value="Genomic_DNA"/>
</dbReference>
<proteinExistence type="predicted"/>
<accession>A0A9P1CTY1</accession>
<feature type="region of interest" description="Disordered" evidence="1">
    <location>
        <begin position="1"/>
        <end position="94"/>
    </location>
</feature>
<feature type="compositionally biased region" description="Low complexity" evidence="1">
    <location>
        <begin position="762"/>
        <end position="786"/>
    </location>
</feature>
<protein>
    <submittedName>
        <fullName evidence="4">Midasin (Dynein-related AAA-ATPase mdn1) (MIDAS-containing protein)</fullName>
    </submittedName>
</protein>
<dbReference type="EMBL" id="CAMXCT020002184">
    <property type="protein sequence ID" value="CAL1149641.1"/>
    <property type="molecule type" value="Genomic_DNA"/>
</dbReference>
<sequence>MAPEKRLRCKTPDPCRRHKSPDPKALRKAEQHVKVAKKAERSRGSSEPTARRLTFDGVPKVTPIVAENTPGERRPGDALPETRRSSKGGKMTSAEADKILAQFAREKELWCWEAKEMTASASESEASQAAEASSSSEDSGLESSDDETKVTVTKTKEGKGKAKTVEVPKVQTNSKADNDKDKKGKEKEDEQEKDEGSGSENSDEDDEEVEAQEASEKEQDEQDEDEEEDQKESESSEEEGASSEGEDADIEDEVSEKQAKEKKQKRDDKSKQHDAKAGQKESKADKHANKYGQEEKKKKKAAKAEKSTDDETSEKPSSSVDTVEKKNGKAVKTDGKEGQTKKSRDGKAEDSKAEVKKGGNAEKNENGRADSTEDGKKRKKGDSPEDVEKKKKVATAASNKAESDTTKDKVEVPKKRKVSNTEEGNMEKKRKEEKAIEPTSPKSIVKKATPQKTPEDETGEQEVQKKLAEAESNMKVNSTTHRKMWMKFLRFRKNKKKMRLCPAQMVAALQSEDQRQKIFADFVKVGGNVQHLVLKYEAGLTESQSSNIQWGFRPEKWLEDRHGGKKAKKLIERKLYIQDPELPDDEEEKLFFTMINLDMSNITEVRRLTKLEMEGCIDQAGLDEFVKAGGVLDPNAQLKLSDFTGKGGCDKLASAMGALGGNQPAKATNKRRSQAQQGDAAREARNGAFKLKPIKMSSDLIDQLNAVAIKLEECAASLQDLIGKKKSKNKHYVGIITEVEKYGAMARERLELSKALLRASDKAANPRSAAKAKAASKAAAGNPSKPGASSKTGATK</sequence>
<feature type="compositionally biased region" description="Basic and acidic residues" evidence="1">
    <location>
        <begin position="255"/>
        <end position="309"/>
    </location>
</feature>
<dbReference type="EMBL" id="CAMXCT010002184">
    <property type="protein sequence ID" value="CAI3996266.1"/>
    <property type="molecule type" value="Genomic_DNA"/>
</dbReference>
<reference evidence="3" key="2">
    <citation type="submission" date="2024-04" db="EMBL/GenBank/DDBJ databases">
        <authorList>
            <person name="Chen Y."/>
            <person name="Shah S."/>
            <person name="Dougan E. K."/>
            <person name="Thang M."/>
            <person name="Chan C."/>
        </authorList>
    </citation>
    <scope>NUCLEOTIDE SEQUENCE [LARGE SCALE GENOMIC DNA]</scope>
</reference>
<feature type="compositionally biased region" description="Basic and acidic residues" evidence="1">
    <location>
        <begin position="1"/>
        <end position="54"/>
    </location>
</feature>
<feature type="compositionally biased region" description="Basic and acidic residues" evidence="1">
    <location>
        <begin position="146"/>
        <end position="166"/>
    </location>
</feature>
<dbReference type="Proteomes" id="UP001152797">
    <property type="component" value="Unassembled WGS sequence"/>
</dbReference>
<feature type="compositionally biased region" description="Acidic residues" evidence="1">
    <location>
        <begin position="201"/>
        <end position="254"/>
    </location>
</feature>
<dbReference type="AlphaFoldDB" id="A0A9P1CTY1"/>
<feature type="compositionally biased region" description="Basic and acidic residues" evidence="1">
    <location>
        <begin position="176"/>
        <end position="196"/>
    </location>
</feature>
<gene>
    <name evidence="2" type="ORF">C1SCF055_LOCUS22760</name>
</gene>
<organism evidence="2">
    <name type="scientific">Cladocopium goreaui</name>
    <dbReference type="NCBI Taxonomy" id="2562237"/>
    <lineage>
        <taxon>Eukaryota</taxon>
        <taxon>Sar</taxon>
        <taxon>Alveolata</taxon>
        <taxon>Dinophyceae</taxon>
        <taxon>Suessiales</taxon>
        <taxon>Symbiodiniaceae</taxon>
        <taxon>Cladocopium</taxon>
    </lineage>
</organism>
<feature type="compositionally biased region" description="Low complexity" evidence="1">
    <location>
        <begin position="117"/>
        <end position="138"/>
    </location>
</feature>
<feature type="region of interest" description="Disordered" evidence="1">
    <location>
        <begin position="760"/>
        <end position="796"/>
    </location>
</feature>
<feature type="compositionally biased region" description="Basic and acidic residues" evidence="1">
    <location>
        <begin position="322"/>
        <end position="389"/>
    </location>
</feature>
<evidence type="ECO:0000313" key="3">
    <source>
        <dbReference type="EMBL" id="CAL1149641.1"/>
    </source>
</evidence>
<evidence type="ECO:0000256" key="1">
    <source>
        <dbReference type="SAM" id="MobiDB-lite"/>
    </source>
</evidence>
<feature type="compositionally biased region" description="Basic and acidic residues" evidence="1">
    <location>
        <begin position="401"/>
        <end position="413"/>
    </location>
</feature>
<name>A0A9P1CTY1_9DINO</name>
<feature type="compositionally biased region" description="Basic and acidic residues" evidence="1">
    <location>
        <begin position="425"/>
        <end position="436"/>
    </location>
</feature>
<feature type="compositionally biased region" description="Basic and acidic residues" evidence="1">
    <location>
        <begin position="70"/>
        <end position="84"/>
    </location>
</feature>
<evidence type="ECO:0000313" key="2">
    <source>
        <dbReference type="EMBL" id="CAI3996266.1"/>
    </source>
</evidence>
<comment type="caution">
    <text evidence="2">The sequence shown here is derived from an EMBL/GenBank/DDBJ whole genome shotgun (WGS) entry which is preliminary data.</text>
</comment>